<keyword evidence="9" id="KW-1185">Reference proteome</keyword>
<accession>A0A1E3PR08</accession>
<dbReference type="GO" id="GO:0000400">
    <property type="term" value="F:four-way junction DNA binding"/>
    <property type="evidence" value="ECO:0007669"/>
    <property type="project" value="TreeGrafter"/>
</dbReference>
<reference evidence="8 9" key="1">
    <citation type="journal article" date="2016" name="Proc. Natl. Acad. Sci. U.S.A.">
        <title>Comparative genomics of biotechnologically important yeasts.</title>
        <authorList>
            <person name="Riley R."/>
            <person name="Haridas S."/>
            <person name="Wolfe K.H."/>
            <person name="Lopes M.R."/>
            <person name="Hittinger C.T."/>
            <person name="Goeker M."/>
            <person name="Salamov A.A."/>
            <person name="Wisecaver J.H."/>
            <person name="Long T.M."/>
            <person name="Calvey C.H."/>
            <person name="Aerts A.L."/>
            <person name="Barry K.W."/>
            <person name="Choi C."/>
            <person name="Clum A."/>
            <person name="Coughlan A.Y."/>
            <person name="Deshpande S."/>
            <person name="Douglass A.P."/>
            <person name="Hanson S.J."/>
            <person name="Klenk H.-P."/>
            <person name="LaButti K.M."/>
            <person name="Lapidus A."/>
            <person name="Lindquist E.A."/>
            <person name="Lipzen A.M."/>
            <person name="Meier-Kolthoff J.P."/>
            <person name="Ohm R.A."/>
            <person name="Otillar R.P."/>
            <person name="Pangilinan J.L."/>
            <person name="Peng Y."/>
            <person name="Rokas A."/>
            <person name="Rosa C.A."/>
            <person name="Scheuner C."/>
            <person name="Sibirny A.A."/>
            <person name="Slot J.C."/>
            <person name="Stielow J.B."/>
            <person name="Sun H."/>
            <person name="Kurtzman C.P."/>
            <person name="Blackwell M."/>
            <person name="Grigoriev I.V."/>
            <person name="Jeffries T.W."/>
        </authorList>
    </citation>
    <scope>NUCLEOTIDE SEQUENCE [LARGE SCALE GENOMIC DNA]</scope>
    <source>
        <strain evidence="8 9">DSM 6958</strain>
    </source>
</reference>
<dbReference type="SUPFAM" id="SSF52540">
    <property type="entry name" value="P-loop containing nucleoside triphosphate hydrolases"/>
    <property type="match status" value="1"/>
</dbReference>
<evidence type="ECO:0000256" key="3">
    <source>
        <dbReference type="ARBA" id="ARBA00022763"/>
    </source>
</evidence>
<dbReference type="PANTHER" id="PTHR46239">
    <property type="entry name" value="DNA REPAIR PROTEIN RAD51 HOMOLOG 3 RAD51C"/>
    <property type="match status" value="1"/>
</dbReference>
<evidence type="ECO:0000256" key="7">
    <source>
        <dbReference type="SAM" id="MobiDB-lite"/>
    </source>
</evidence>
<evidence type="ECO:0008006" key="10">
    <source>
        <dbReference type="Google" id="ProtNLM"/>
    </source>
</evidence>
<feature type="compositionally biased region" description="Polar residues" evidence="7">
    <location>
        <begin position="47"/>
        <end position="58"/>
    </location>
</feature>
<dbReference type="PANTHER" id="PTHR46239:SF1">
    <property type="entry name" value="DNA REPAIR PROTEIN RAD51 HOMOLOG 3"/>
    <property type="match status" value="1"/>
</dbReference>
<dbReference type="GO" id="GO:0033065">
    <property type="term" value="C:Rad51C-XRCC3 complex"/>
    <property type="evidence" value="ECO:0007669"/>
    <property type="project" value="TreeGrafter"/>
</dbReference>
<feature type="compositionally biased region" description="Polar residues" evidence="7">
    <location>
        <begin position="692"/>
        <end position="713"/>
    </location>
</feature>
<name>A0A1E3PR08_9ASCO</name>
<gene>
    <name evidence="8" type="ORF">NADFUDRAFT_49714</name>
</gene>
<dbReference type="Gene3D" id="3.40.50.300">
    <property type="entry name" value="P-loop containing nucleotide triphosphate hydrolases"/>
    <property type="match status" value="1"/>
</dbReference>
<feature type="region of interest" description="Disordered" evidence="7">
    <location>
        <begin position="22"/>
        <end position="58"/>
    </location>
</feature>
<dbReference type="GO" id="GO:0005657">
    <property type="term" value="C:replication fork"/>
    <property type="evidence" value="ECO:0007669"/>
    <property type="project" value="TreeGrafter"/>
</dbReference>
<dbReference type="GO" id="GO:0000707">
    <property type="term" value="P:meiotic DNA recombinase assembly"/>
    <property type="evidence" value="ECO:0007669"/>
    <property type="project" value="TreeGrafter"/>
</dbReference>
<keyword evidence="5" id="KW-0234">DNA repair</keyword>
<evidence type="ECO:0000256" key="6">
    <source>
        <dbReference type="ARBA" id="ARBA00023242"/>
    </source>
</evidence>
<evidence type="ECO:0000256" key="1">
    <source>
        <dbReference type="ARBA" id="ARBA00004123"/>
    </source>
</evidence>
<feature type="compositionally biased region" description="Basic and acidic residues" evidence="7">
    <location>
        <begin position="643"/>
        <end position="656"/>
    </location>
</feature>
<dbReference type="GO" id="GO:0005524">
    <property type="term" value="F:ATP binding"/>
    <property type="evidence" value="ECO:0007669"/>
    <property type="project" value="UniProtKB-KW"/>
</dbReference>
<dbReference type="AlphaFoldDB" id="A0A1E3PR08"/>
<evidence type="ECO:0000256" key="2">
    <source>
        <dbReference type="ARBA" id="ARBA00022741"/>
    </source>
</evidence>
<dbReference type="EMBL" id="KV454407">
    <property type="protein sequence ID" value="ODQ67277.1"/>
    <property type="molecule type" value="Genomic_DNA"/>
</dbReference>
<dbReference type="Proteomes" id="UP000095009">
    <property type="component" value="Unassembled WGS sequence"/>
</dbReference>
<keyword evidence="2" id="KW-0547">Nucleotide-binding</keyword>
<evidence type="ECO:0000256" key="5">
    <source>
        <dbReference type="ARBA" id="ARBA00023204"/>
    </source>
</evidence>
<sequence>MKSALSDRLPTLSLSQYIQQQKSVSSIVSRSRPPPKTLNSRADDNKPPSSDNEIYLSTGSTQLDRLINGELESRSLYGHQNAANSPGLDSVPPGIPCSNTILEVSGPSGSGKTLMGVTLSVDYLLKNTSSKKVLWISTNSKPFPKSRFREVLTSRLMKIHVELPPDEIASLYEQYSARVVLMNVDSISELVLLFNHSLSLIYSKIDINKFGFVVVDTLSTLVSLVALGIQLNPPYFKVPEKEAGDTSNINTSPIKNIHGPKDLTSRRNNILTNLFLNLTKFNLVNNSTVVLLSDMICKRDKLLDQRQQSRFRYTDINDSQTRGRDISGAPENFDNGDLINLGHSQAAASSDSLLPPASVTLFPELGNGLWSNFIDARLILFRDSRENSIILNPSTNKSNDDLDIISVPYSQSQFAHSQSASDFFESENMDEEDYLGKIFDSAKFAENQGVPHAMINRSSPAITHSRESSQGLVVDYAKMVRSVKKGELLSASFLKPNTDTNKEESSYTSTNNCLVLLEEISQFLATANFLPAIGSSHSSQLTIRGLLDTIARKTGYNSLFKSGENEGTAKASKNRRYVCVFGIVKWKGICDCNLPNGVEEIEGEDPIKADYDLQKESTPEEYISEVMEGSVVIERKRVNENPGKSLEHIITKRQKPDQPLNRESPPGIPSVSGEPVLDQSSILIMQNDISAESSIPKSNNMESQTDAPTSPTGLINPVVSDNVPVDISYNSVIPKKSATFLGEENTNITDITVSDPFLVKIATESIAKSECELAVTPSEISEETSAKSLTFSDVTECELNTGIMPNSNEATTEVLESVTEVSETVPLTNNPTNDC</sequence>
<dbReference type="GO" id="GO:0033063">
    <property type="term" value="C:Rad51B-Rad51C-Rad51D-XRCC2 complex"/>
    <property type="evidence" value="ECO:0007669"/>
    <property type="project" value="TreeGrafter"/>
</dbReference>
<dbReference type="GO" id="GO:0007131">
    <property type="term" value="P:reciprocal meiotic recombination"/>
    <property type="evidence" value="ECO:0007669"/>
    <property type="project" value="TreeGrafter"/>
</dbReference>
<dbReference type="GO" id="GO:0008821">
    <property type="term" value="F:crossover junction DNA endonuclease activity"/>
    <property type="evidence" value="ECO:0007669"/>
    <property type="project" value="TreeGrafter"/>
</dbReference>
<proteinExistence type="predicted"/>
<dbReference type="InterPro" id="IPR027417">
    <property type="entry name" value="P-loop_NTPase"/>
</dbReference>
<protein>
    <recommendedName>
        <fullName evidence="10">RecA family profile 1 domain-containing protein</fullName>
    </recommendedName>
</protein>
<feature type="region of interest" description="Disordered" evidence="7">
    <location>
        <begin position="643"/>
        <end position="674"/>
    </location>
</feature>
<feature type="region of interest" description="Disordered" evidence="7">
    <location>
        <begin position="692"/>
        <end position="718"/>
    </location>
</feature>
<comment type="subcellular location">
    <subcellularLocation>
        <location evidence="1">Nucleus</location>
    </subcellularLocation>
</comment>
<keyword evidence="3" id="KW-0227">DNA damage</keyword>
<keyword evidence="6" id="KW-0539">Nucleus</keyword>
<dbReference type="InterPro" id="IPR052093">
    <property type="entry name" value="HR_Repair_Mediator"/>
</dbReference>
<evidence type="ECO:0000313" key="9">
    <source>
        <dbReference type="Proteomes" id="UP000095009"/>
    </source>
</evidence>
<organism evidence="8 9">
    <name type="scientific">Nadsonia fulvescens var. elongata DSM 6958</name>
    <dbReference type="NCBI Taxonomy" id="857566"/>
    <lineage>
        <taxon>Eukaryota</taxon>
        <taxon>Fungi</taxon>
        <taxon>Dikarya</taxon>
        <taxon>Ascomycota</taxon>
        <taxon>Saccharomycotina</taxon>
        <taxon>Dipodascomycetes</taxon>
        <taxon>Dipodascales</taxon>
        <taxon>Dipodascales incertae sedis</taxon>
        <taxon>Nadsonia</taxon>
    </lineage>
</organism>
<feature type="compositionally biased region" description="Low complexity" evidence="7">
    <location>
        <begin position="22"/>
        <end position="31"/>
    </location>
</feature>
<evidence type="ECO:0000313" key="8">
    <source>
        <dbReference type="EMBL" id="ODQ67277.1"/>
    </source>
</evidence>
<keyword evidence="4" id="KW-0067">ATP-binding</keyword>
<evidence type="ECO:0000256" key="4">
    <source>
        <dbReference type="ARBA" id="ARBA00022840"/>
    </source>
</evidence>